<feature type="domain" description="F-box" evidence="1">
    <location>
        <begin position="1"/>
        <end position="47"/>
    </location>
</feature>
<evidence type="ECO:0000259" key="1">
    <source>
        <dbReference type="PROSITE" id="PS50181"/>
    </source>
</evidence>
<dbReference type="GeneID" id="9594248"/>
<dbReference type="SUPFAM" id="SSF81383">
    <property type="entry name" value="F-box domain"/>
    <property type="match status" value="2"/>
</dbReference>
<protein>
    <recommendedName>
        <fullName evidence="1">F-box domain-containing protein</fullName>
    </recommendedName>
</protein>
<feature type="non-terminal residue" evidence="2">
    <location>
        <position position="915"/>
    </location>
</feature>
<name>D8QCU8_SCHCM</name>
<gene>
    <name evidence="2" type="ORF">SCHCODRAFT_111689</name>
</gene>
<sequence length="915" mass="101666">MAEFLALPDDIITSILCVSRPVDIIRLRQTCQTLNMASRERWIWAKVTPEIIAHNCMCISSSDLDQLSAQELERIATTPMKCLLAMSAAATKDTRDIQGLQPQRQTLHPSVGSLYRRLILVPGGSYLFIEGFNSIRLLRLDPARPTEIAKLQSRDDDMYKRSYFLNYRVTGGGRVLRFAIVRRAFMYPDAPQLSVYDIEPEAVGASFSLVARTRDLGSGYHQVQCHEVAFCDTRLAVCDEAGPAMLWDLEWNTRVFWQHTASLCENLAIRIIGNCIAVTSGSGDGDWAHSARLTVFTLPQVANGTSTVVDLGPTYDDRGARVYYPQHISDGENPTFYIQCAEHTDDHLRSHTIKDGEPAQILTTDRAIDYHALQACPPGPNSMTTCDDGPVFTDFLRCSGQEVQFIWPRRNYGTQLQGKLRLEYSPAGAGDHSEALSLSPLMHIDSPSKPRFDARNGLSHSIIPFDVIFLVLAFLRPIDLIQLRQTCAALYTASRQCSVWLAIALRNQDQNPMLISPNVLGKLSADELESMSIAPTKCMLAMRAVAITDSTEIQALQPKQQMTWGGVVPYGCRRLILIAGGSYLLMDSPAVGIQLLRLGRAGPELVDAIPKRRRDGGGDVIALPNLMDYCIVGDGRVLRLAISTLNPTPDTAFEVNIYDIEPEAPNATFVIIARTHDLGGILNPHNSRWCLCDTRLAVCDYGYALLWDFLQDTRMIWGHRPIQHGEMRLNIFGDRVAIMSWRNHATATRLAIYAPPAGHGPHTFCDLEPSYELTVPPGVHIHHSEHIAADGSFTFHIHRTFAVDDNLRTHTLREGRASTLTADRSIGKDVWRAYRPGLNAMVHCAGGHVSTEALREGGRQVQFIWSRPELNSELLGTVTLEYLSSRATDRCSFDPASGRMCTVKDDGSLVVLDYL</sequence>
<dbReference type="SMART" id="SM00256">
    <property type="entry name" value="FBOX"/>
    <property type="match status" value="2"/>
</dbReference>
<dbReference type="SUPFAM" id="SSF69322">
    <property type="entry name" value="Tricorn protease domain 2"/>
    <property type="match status" value="1"/>
</dbReference>
<dbReference type="HOGENOM" id="CLU_318101_0_0_1"/>
<evidence type="ECO:0000313" key="2">
    <source>
        <dbReference type="EMBL" id="EFI94990.1"/>
    </source>
</evidence>
<accession>D8QCU8</accession>
<dbReference type="KEGG" id="scm:SCHCO_02511090"/>
<dbReference type="AlphaFoldDB" id="D8QCU8"/>
<dbReference type="RefSeq" id="XP_003029893.1">
    <property type="nucleotide sequence ID" value="XM_003029847.1"/>
</dbReference>
<dbReference type="InterPro" id="IPR001810">
    <property type="entry name" value="F-box_dom"/>
</dbReference>
<dbReference type="EMBL" id="GL377309">
    <property type="protein sequence ID" value="EFI94990.1"/>
    <property type="molecule type" value="Genomic_DNA"/>
</dbReference>
<reference evidence="2 3" key="1">
    <citation type="journal article" date="2010" name="Nat. Biotechnol.">
        <title>Genome sequence of the model mushroom Schizophyllum commune.</title>
        <authorList>
            <person name="Ohm R.A."/>
            <person name="de Jong J.F."/>
            <person name="Lugones L.G."/>
            <person name="Aerts A."/>
            <person name="Kothe E."/>
            <person name="Stajich J.E."/>
            <person name="de Vries R.P."/>
            <person name="Record E."/>
            <person name="Levasseur A."/>
            <person name="Baker S.E."/>
            <person name="Bartholomew K.A."/>
            <person name="Coutinho P.M."/>
            <person name="Erdmann S."/>
            <person name="Fowler T.J."/>
            <person name="Gathman A.C."/>
            <person name="Lombard V."/>
            <person name="Henrissat B."/>
            <person name="Knabe N."/>
            <person name="Kuees U."/>
            <person name="Lilly W.W."/>
            <person name="Lindquist E."/>
            <person name="Lucas S."/>
            <person name="Magnuson J.K."/>
            <person name="Piumi F."/>
            <person name="Raudaskoski M."/>
            <person name="Salamov A."/>
            <person name="Schmutz J."/>
            <person name="Schwarze F.W.M.R."/>
            <person name="vanKuyk P.A."/>
            <person name="Horton J.S."/>
            <person name="Grigoriev I.V."/>
            <person name="Woesten H.A.B."/>
        </authorList>
    </citation>
    <scope>NUCLEOTIDE SEQUENCE [LARGE SCALE GENOMIC DNA]</scope>
    <source>
        <strain evidence="3">H4-8 / FGSC 9210</strain>
    </source>
</reference>
<dbReference type="VEuPathDB" id="FungiDB:SCHCODRAFT_02511090"/>
<keyword evidence="3" id="KW-1185">Reference proteome</keyword>
<dbReference type="InParanoid" id="D8QCU8"/>
<dbReference type="OrthoDB" id="3068749at2759"/>
<dbReference type="PROSITE" id="PS50181">
    <property type="entry name" value="FBOX"/>
    <property type="match status" value="1"/>
</dbReference>
<evidence type="ECO:0000313" key="3">
    <source>
        <dbReference type="Proteomes" id="UP000007431"/>
    </source>
</evidence>
<dbReference type="Pfam" id="PF00646">
    <property type="entry name" value="F-box"/>
    <property type="match status" value="2"/>
</dbReference>
<dbReference type="CDD" id="cd09917">
    <property type="entry name" value="F-box_SF"/>
    <property type="match status" value="1"/>
</dbReference>
<proteinExistence type="predicted"/>
<dbReference type="Proteomes" id="UP000007431">
    <property type="component" value="Unassembled WGS sequence"/>
</dbReference>
<organism evidence="3">
    <name type="scientific">Schizophyllum commune (strain H4-8 / FGSC 9210)</name>
    <name type="common">Split gill fungus</name>
    <dbReference type="NCBI Taxonomy" id="578458"/>
    <lineage>
        <taxon>Eukaryota</taxon>
        <taxon>Fungi</taxon>
        <taxon>Dikarya</taxon>
        <taxon>Basidiomycota</taxon>
        <taxon>Agaricomycotina</taxon>
        <taxon>Agaricomycetes</taxon>
        <taxon>Agaricomycetidae</taxon>
        <taxon>Agaricales</taxon>
        <taxon>Schizophyllaceae</taxon>
        <taxon>Schizophyllum</taxon>
    </lineage>
</organism>
<dbReference type="InterPro" id="IPR036047">
    <property type="entry name" value="F-box-like_dom_sf"/>
</dbReference>